<comment type="caution">
    <text evidence="1">The sequence shown here is derived from an EMBL/GenBank/DDBJ whole genome shotgun (WGS) entry which is preliminary data.</text>
</comment>
<name>A0AA39AEG5_VITRO</name>
<evidence type="ECO:0008006" key="3">
    <source>
        <dbReference type="Google" id="ProtNLM"/>
    </source>
</evidence>
<gene>
    <name evidence="1" type="ORF">PVL29_003520</name>
</gene>
<dbReference type="Proteomes" id="UP001168098">
    <property type="component" value="Unassembled WGS sequence"/>
</dbReference>
<reference evidence="1 2" key="1">
    <citation type="journal article" date="2023" name="BMC Biotechnol.">
        <title>Vitis rotundifolia cv Carlos genome sequencing.</title>
        <authorList>
            <person name="Huff M."/>
            <person name="Hulse-Kemp A."/>
            <person name="Scheffler B."/>
            <person name="Youngblood R."/>
            <person name="Simpson S."/>
            <person name="Babiker E."/>
            <person name="Staton M."/>
        </authorList>
    </citation>
    <scope>NUCLEOTIDE SEQUENCE [LARGE SCALE GENOMIC DNA]</scope>
    <source>
        <tissue evidence="1">Leaf</tissue>
    </source>
</reference>
<dbReference type="EMBL" id="JARBHA010000003">
    <property type="protein sequence ID" value="KAJ9705515.1"/>
    <property type="molecule type" value="Genomic_DNA"/>
</dbReference>
<keyword evidence="2" id="KW-1185">Reference proteome</keyword>
<proteinExistence type="predicted"/>
<evidence type="ECO:0000313" key="1">
    <source>
        <dbReference type="EMBL" id="KAJ9705515.1"/>
    </source>
</evidence>
<accession>A0AA39AEG5</accession>
<dbReference type="AlphaFoldDB" id="A0AA39AEG5"/>
<protein>
    <recommendedName>
        <fullName evidence="3">Ubiquitin-like protease family profile domain-containing protein</fullName>
    </recommendedName>
</protein>
<dbReference type="InterPro" id="IPR038765">
    <property type="entry name" value="Papain-like_cys_pep_sf"/>
</dbReference>
<sequence>MVDECSHFFNLNGHDKNLSSFSIERPAWVHVQDNGWDCGVYVINHMRRSKFMDSSSTLSHWDSTLTRHKLAMELLLDDENSEKAIILDKVHNHAKIKRRRV</sequence>
<evidence type="ECO:0000313" key="2">
    <source>
        <dbReference type="Proteomes" id="UP001168098"/>
    </source>
</evidence>
<organism evidence="1 2">
    <name type="scientific">Vitis rotundifolia</name>
    <name type="common">Muscadine grape</name>
    <dbReference type="NCBI Taxonomy" id="103349"/>
    <lineage>
        <taxon>Eukaryota</taxon>
        <taxon>Viridiplantae</taxon>
        <taxon>Streptophyta</taxon>
        <taxon>Embryophyta</taxon>
        <taxon>Tracheophyta</taxon>
        <taxon>Spermatophyta</taxon>
        <taxon>Magnoliopsida</taxon>
        <taxon>eudicotyledons</taxon>
        <taxon>Gunneridae</taxon>
        <taxon>Pentapetalae</taxon>
        <taxon>rosids</taxon>
        <taxon>Vitales</taxon>
        <taxon>Vitaceae</taxon>
        <taxon>Viteae</taxon>
        <taxon>Vitis</taxon>
    </lineage>
</organism>
<dbReference type="SUPFAM" id="SSF54001">
    <property type="entry name" value="Cysteine proteinases"/>
    <property type="match status" value="1"/>
</dbReference>
<dbReference type="Gene3D" id="3.40.395.10">
    <property type="entry name" value="Adenoviral Proteinase, Chain A"/>
    <property type="match status" value="1"/>
</dbReference>